<dbReference type="Pfam" id="PF01423">
    <property type="entry name" value="LSM"/>
    <property type="match status" value="1"/>
</dbReference>
<dbReference type="GO" id="GO:0005682">
    <property type="term" value="C:U5 snRNP"/>
    <property type="evidence" value="ECO:0007669"/>
    <property type="project" value="EnsemblFungi"/>
</dbReference>
<dbReference type="Gene3D" id="2.30.30.100">
    <property type="match status" value="2"/>
</dbReference>
<protein>
    <recommendedName>
        <fullName evidence="5">Sm domain-containing protein</fullName>
    </recommendedName>
</protein>
<comment type="subcellular location">
    <subcellularLocation>
        <location evidence="1">Nucleus</location>
    </subcellularLocation>
</comment>
<dbReference type="GeneID" id="34528320"/>
<dbReference type="OrthoDB" id="9626941at2759"/>
<dbReference type="HOGENOM" id="CLU_123956_2_0_1"/>
<feature type="region of interest" description="Disordered" evidence="4">
    <location>
        <begin position="96"/>
        <end position="122"/>
    </location>
</feature>
<dbReference type="EMBL" id="HE978324">
    <property type="protein sequence ID" value="CCK72553.1"/>
    <property type="molecule type" value="Genomic_DNA"/>
</dbReference>
<dbReference type="RefSeq" id="XP_022466798.1">
    <property type="nucleotide sequence ID" value="XM_022610509.1"/>
</dbReference>
<dbReference type="GO" id="GO:0003729">
    <property type="term" value="F:mRNA binding"/>
    <property type="evidence" value="ECO:0007669"/>
    <property type="project" value="EnsemblFungi"/>
</dbReference>
<keyword evidence="2" id="KW-0539">Nucleus</keyword>
<evidence type="ECO:0000313" key="7">
    <source>
        <dbReference type="Proteomes" id="UP000006310"/>
    </source>
</evidence>
<name>J7RRS0_HUIN7</name>
<dbReference type="GO" id="GO:0046540">
    <property type="term" value="C:U4/U6 x U5 tri-snRNP complex"/>
    <property type="evidence" value="ECO:0007669"/>
    <property type="project" value="EnsemblFungi"/>
</dbReference>
<dbReference type="GO" id="GO:0000974">
    <property type="term" value="C:Prp19 complex"/>
    <property type="evidence" value="ECO:0007669"/>
    <property type="project" value="EnsemblFungi"/>
</dbReference>
<proteinExistence type="predicted"/>
<dbReference type="GO" id="GO:0036261">
    <property type="term" value="P:7-methylguanosine cap hypermethylation"/>
    <property type="evidence" value="ECO:0007669"/>
    <property type="project" value="EnsemblFungi"/>
</dbReference>
<organism evidence="6 7">
    <name type="scientific">Huiozyma naganishii (strain ATCC MYA-139 / BCRC 22969 / CBS 8797 / KCTC 17520 / NBRC 10181 / NCYC 3082 / Yp74L-3)</name>
    <name type="common">Yeast</name>
    <name type="synonym">Kazachstania naganishii</name>
    <dbReference type="NCBI Taxonomy" id="1071383"/>
    <lineage>
        <taxon>Eukaryota</taxon>
        <taxon>Fungi</taxon>
        <taxon>Dikarya</taxon>
        <taxon>Ascomycota</taxon>
        <taxon>Saccharomycotina</taxon>
        <taxon>Saccharomycetes</taxon>
        <taxon>Saccharomycetales</taxon>
        <taxon>Saccharomycetaceae</taxon>
        <taxon>Huiozyma</taxon>
    </lineage>
</organism>
<dbReference type="InterPro" id="IPR027141">
    <property type="entry name" value="LSm4/Sm_D1/D3"/>
</dbReference>
<dbReference type="GO" id="GO:0000243">
    <property type="term" value="C:commitment complex"/>
    <property type="evidence" value="ECO:0007669"/>
    <property type="project" value="EnsemblFungi"/>
</dbReference>
<feature type="domain" description="Sm" evidence="5">
    <location>
        <begin position="2"/>
        <end position="76"/>
    </location>
</feature>
<dbReference type="PANTHER" id="PTHR23338">
    <property type="entry name" value="SMALL NUCLEAR RIBONUCLEOPROTEIN SM"/>
    <property type="match status" value="1"/>
</dbReference>
<evidence type="ECO:0000256" key="1">
    <source>
        <dbReference type="ARBA" id="ARBA00004123"/>
    </source>
</evidence>
<evidence type="ECO:0000259" key="5">
    <source>
        <dbReference type="PROSITE" id="PS52002"/>
    </source>
</evidence>
<dbReference type="GO" id="GO:0005829">
    <property type="term" value="C:cytosol"/>
    <property type="evidence" value="ECO:0007669"/>
    <property type="project" value="EnsemblFungi"/>
</dbReference>
<dbReference type="InterPro" id="IPR010920">
    <property type="entry name" value="LSM_dom_sf"/>
</dbReference>
<gene>
    <name evidence="6" type="primary">KNAG0K01890</name>
    <name evidence="6" type="ordered locus">KNAG_0K01890</name>
</gene>
<dbReference type="GO" id="GO:0005687">
    <property type="term" value="C:U4 snRNP"/>
    <property type="evidence" value="ECO:0007669"/>
    <property type="project" value="EnsemblFungi"/>
</dbReference>
<dbReference type="Proteomes" id="UP000006310">
    <property type="component" value="Chromosome 11"/>
</dbReference>
<dbReference type="AlphaFoldDB" id="J7RRS0"/>
<dbReference type="InterPro" id="IPR047575">
    <property type="entry name" value="Sm"/>
</dbReference>
<accession>J7RRS0</accession>
<reference evidence="6 7" key="1">
    <citation type="journal article" date="2011" name="Proc. Natl. Acad. Sci. U.S.A.">
        <title>Evolutionary erosion of yeast sex chromosomes by mating-type switching accidents.</title>
        <authorList>
            <person name="Gordon J.L."/>
            <person name="Armisen D."/>
            <person name="Proux-Wera E."/>
            <person name="Oheigeartaigh S.S."/>
            <person name="Byrne K.P."/>
            <person name="Wolfe K.H."/>
        </authorList>
    </citation>
    <scope>NUCLEOTIDE SEQUENCE [LARGE SCALE GENOMIC DNA]</scope>
    <source>
        <strain evidence="7">ATCC MYA-139 / BCRC 22969 / CBS 8797 / CCRC 22969 / KCTC 17520 / NBRC 10181 / NCYC 3082</strain>
    </source>
</reference>
<evidence type="ECO:0000256" key="4">
    <source>
        <dbReference type="SAM" id="MobiDB-lite"/>
    </source>
</evidence>
<dbReference type="STRING" id="1071383.J7RRS0"/>
<dbReference type="PROSITE" id="PS52002">
    <property type="entry name" value="SM"/>
    <property type="match status" value="1"/>
</dbReference>
<feature type="compositionally biased region" description="Basic residues" evidence="4">
    <location>
        <begin position="96"/>
        <end position="106"/>
    </location>
</feature>
<dbReference type="GO" id="GO:0000398">
    <property type="term" value="P:mRNA splicing, via spliceosome"/>
    <property type="evidence" value="ECO:0007669"/>
    <property type="project" value="EnsemblFungi"/>
</dbReference>
<dbReference type="eggNOG" id="KOG3428">
    <property type="taxonomic scope" value="Eukaryota"/>
</dbReference>
<dbReference type="GO" id="GO:0071004">
    <property type="term" value="C:U2-type prespliceosome"/>
    <property type="evidence" value="ECO:0007669"/>
    <property type="project" value="EnsemblFungi"/>
</dbReference>
<dbReference type="SMART" id="SM00651">
    <property type="entry name" value="Sm"/>
    <property type="match status" value="1"/>
</dbReference>
<evidence type="ECO:0000256" key="2">
    <source>
        <dbReference type="ARBA" id="ARBA00023242"/>
    </source>
</evidence>
<dbReference type="KEGG" id="kng:KNAG_0K01890"/>
<dbReference type="SUPFAM" id="SSF50182">
    <property type="entry name" value="Sm-like ribonucleoproteins"/>
    <property type="match status" value="1"/>
</dbReference>
<dbReference type="InterPro" id="IPR001163">
    <property type="entry name" value="Sm_dom_euk/arc"/>
</dbReference>
<dbReference type="GO" id="GO:0005685">
    <property type="term" value="C:U1 snRNP"/>
    <property type="evidence" value="ECO:0007669"/>
    <property type="project" value="EnsemblFungi"/>
</dbReference>
<evidence type="ECO:0000313" key="6">
    <source>
        <dbReference type="EMBL" id="CCK72553.1"/>
    </source>
</evidence>
<evidence type="ECO:0000256" key="3">
    <source>
        <dbReference type="ARBA" id="ARBA00023274"/>
    </source>
</evidence>
<keyword evidence="7" id="KW-1185">Reference proteome</keyword>
<sequence>MALVQFLKKLRNEQVTVELKNGSTVWGTVEAVSPQMNVTLSRATLTLATTGPSPMVIQNINVRGNTIRQILLPESLNLDALLVDPQEVAALRRRGRVGAVASRKRATSTTTPSSKRPRPHDE</sequence>
<dbReference type="OMA" id="TFLMKLT"/>
<reference evidence="7" key="2">
    <citation type="submission" date="2012-08" db="EMBL/GenBank/DDBJ databases">
        <title>Genome sequence of Kazachstania naganishii.</title>
        <authorList>
            <person name="Gordon J.L."/>
            <person name="Armisen D."/>
            <person name="Proux-Wera E."/>
            <person name="OhEigeartaigh S.S."/>
            <person name="Byrne K.P."/>
            <person name="Wolfe K.H."/>
        </authorList>
    </citation>
    <scope>NUCLEOTIDE SEQUENCE [LARGE SCALE GENOMIC DNA]</scope>
    <source>
        <strain evidence="7">ATCC MYA-139 / BCRC 22969 / CBS 8797 / CCRC 22969 / KCTC 17520 / NBRC 10181 / NCYC 3082</strain>
    </source>
</reference>
<keyword evidence="3" id="KW-0687">Ribonucleoprotein</keyword>